<dbReference type="InterPro" id="IPR029056">
    <property type="entry name" value="Ribokinase-like"/>
</dbReference>
<organism evidence="8 9">
    <name type="scientific">Caldibacillus debilis</name>
    <dbReference type="NCBI Taxonomy" id="301148"/>
    <lineage>
        <taxon>Bacteria</taxon>
        <taxon>Bacillati</taxon>
        <taxon>Bacillota</taxon>
        <taxon>Bacilli</taxon>
        <taxon>Bacillales</taxon>
        <taxon>Bacillaceae</taxon>
        <taxon>Caldibacillus</taxon>
    </lineage>
</organism>
<feature type="domain" description="Carbohydrate kinase PfkB" evidence="7">
    <location>
        <begin position="55"/>
        <end position="341"/>
    </location>
</feature>
<dbReference type="CDD" id="cd01164">
    <property type="entry name" value="FruK_PfkB_like"/>
    <property type="match status" value="1"/>
</dbReference>
<comment type="catalytic activity">
    <reaction evidence="6">
        <text>D-tagatofuranose 6-phosphate + ATP = D-tagatofuranose 1,6-bisphosphate + ADP + H(+)</text>
        <dbReference type="Rhea" id="RHEA:12420"/>
        <dbReference type="ChEBI" id="CHEBI:15378"/>
        <dbReference type="ChEBI" id="CHEBI:30616"/>
        <dbReference type="ChEBI" id="CHEBI:58694"/>
        <dbReference type="ChEBI" id="CHEBI:58695"/>
        <dbReference type="ChEBI" id="CHEBI:456216"/>
        <dbReference type="EC" id="2.7.1.144"/>
    </reaction>
</comment>
<reference evidence="8 9" key="1">
    <citation type="submission" date="2018-03" db="EMBL/GenBank/DDBJ databases">
        <authorList>
            <person name="Keele B.F."/>
        </authorList>
    </citation>
    <scope>NUCLEOTIDE SEQUENCE [LARGE SCALE GENOMIC DNA]</scope>
    <source>
        <strain evidence="8">ZCTH4_d</strain>
    </source>
</reference>
<comment type="similarity">
    <text evidence="1">Belongs to the carbohydrate kinase pfkB family.</text>
</comment>
<proteinExistence type="inferred from homology"/>
<dbReference type="FunFam" id="3.40.1190.20:FF:000001">
    <property type="entry name" value="Phosphofructokinase"/>
    <property type="match status" value="1"/>
</dbReference>
<evidence type="ECO:0000256" key="2">
    <source>
        <dbReference type="ARBA" id="ARBA00022679"/>
    </source>
</evidence>
<dbReference type="EC" id="2.7.1.144" evidence="6"/>
<evidence type="ECO:0000256" key="4">
    <source>
        <dbReference type="ARBA" id="ARBA00022777"/>
    </source>
</evidence>
<keyword evidence="5 6" id="KW-0067">ATP-binding</keyword>
<dbReference type="GO" id="GO:2001059">
    <property type="term" value="P:D-tagatose 6-phosphate catabolic process"/>
    <property type="evidence" value="ECO:0007669"/>
    <property type="project" value="UniProtKB-UniPathway"/>
</dbReference>
<keyword evidence="6" id="KW-0423">Lactose metabolism</keyword>
<dbReference type="EMBL" id="QEWE01000013">
    <property type="protein sequence ID" value="REJ29746.1"/>
    <property type="molecule type" value="Genomic_DNA"/>
</dbReference>
<dbReference type="PIRSF" id="PIRSF000535">
    <property type="entry name" value="1PFK/6PFK/LacC"/>
    <property type="match status" value="1"/>
</dbReference>
<dbReference type="Pfam" id="PF00294">
    <property type="entry name" value="PfkB"/>
    <property type="match status" value="1"/>
</dbReference>
<dbReference type="GO" id="GO:0005524">
    <property type="term" value="F:ATP binding"/>
    <property type="evidence" value="ECO:0007669"/>
    <property type="project" value="UniProtKB-KW"/>
</dbReference>
<dbReference type="GO" id="GO:0008443">
    <property type="term" value="F:phosphofructokinase activity"/>
    <property type="evidence" value="ECO:0007669"/>
    <property type="project" value="TreeGrafter"/>
</dbReference>
<dbReference type="InterPro" id="IPR011611">
    <property type="entry name" value="PfkB_dom"/>
</dbReference>
<dbReference type="GO" id="GO:0016052">
    <property type="term" value="P:carbohydrate catabolic process"/>
    <property type="evidence" value="ECO:0007669"/>
    <property type="project" value="UniProtKB-ARBA"/>
</dbReference>
<dbReference type="GO" id="GO:0005829">
    <property type="term" value="C:cytosol"/>
    <property type="evidence" value="ECO:0007669"/>
    <property type="project" value="TreeGrafter"/>
</dbReference>
<evidence type="ECO:0000313" key="8">
    <source>
        <dbReference type="EMBL" id="REJ29746.1"/>
    </source>
</evidence>
<dbReference type="GO" id="GO:0044281">
    <property type="term" value="P:small molecule metabolic process"/>
    <property type="evidence" value="ECO:0007669"/>
    <property type="project" value="UniProtKB-ARBA"/>
</dbReference>
<dbReference type="InterPro" id="IPR017583">
    <property type="entry name" value="Tagatose/fructose_Pkinase"/>
</dbReference>
<dbReference type="AlphaFoldDB" id="A0A3E0K7F2"/>
<dbReference type="GO" id="GO:0009024">
    <property type="term" value="F:tagatose-6-phosphate kinase activity"/>
    <property type="evidence" value="ECO:0007669"/>
    <property type="project" value="UniProtKB-EC"/>
</dbReference>
<dbReference type="SUPFAM" id="SSF53613">
    <property type="entry name" value="Ribokinase-like"/>
    <property type="match status" value="1"/>
</dbReference>
<dbReference type="UniPathway" id="UPA00704">
    <property type="reaction ID" value="UER00715"/>
</dbReference>
<evidence type="ECO:0000313" key="9">
    <source>
        <dbReference type="Proteomes" id="UP000257014"/>
    </source>
</evidence>
<comment type="similarity">
    <text evidence="6">Belongs to the carbohydrate kinase PfkB family. LacC subfamily.</text>
</comment>
<name>A0A3E0K7F2_9BACI</name>
<dbReference type="PANTHER" id="PTHR46566">
    <property type="entry name" value="1-PHOSPHOFRUCTOKINASE-RELATED"/>
    <property type="match status" value="1"/>
</dbReference>
<evidence type="ECO:0000256" key="5">
    <source>
        <dbReference type="ARBA" id="ARBA00022840"/>
    </source>
</evidence>
<dbReference type="PANTHER" id="PTHR46566:SF1">
    <property type="entry name" value="1-PHOSPHOFRUCTOKINASE"/>
    <property type="match status" value="1"/>
</dbReference>
<comment type="pathway">
    <text evidence="6">Carbohydrate metabolism; D-tagatose 6-phosphate degradation; D-glyceraldehyde 3-phosphate and glycerone phosphate from D-tagatose 6-phosphate: step 1/2.</text>
</comment>
<evidence type="ECO:0000256" key="1">
    <source>
        <dbReference type="ARBA" id="ARBA00005380"/>
    </source>
</evidence>
<keyword evidence="4 8" id="KW-0418">Kinase</keyword>
<evidence type="ECO:0000256" key="6">
    <source>
        <dbReference type="PIRNR" id="PIRNR000535"/>
    </source>
</evidence>
<comment type="caution">
    <text evidence="8">The sequence shown here is derived from an EMBL/GenBank/DDBJ whole genome shotgun (WGS) entry which is preliminary data.</text>
</comment>
<protein>
    <recommendedName>
        <fullName evidence="6">Tagatose-6-phosphate kinase</fullName>
        <ecNumber evidence="6">2.7.1.144</ecNumber>
    </recommendedName>
</protein>
<dbReference type="Gene3D" id="3.40.1190.20">
    <property type="match status" value="1"/>
</dbReference>
<keyword evidence="2 6" id="KW-0808">Transferase</keyword>
<keyword evidence="3 6" id="KW-0547">Nucleotide-binding</keyword>
<dbReference type="NCBIfam" id="TIGR03168">
    <property type="entry name" value="1-PFK"/>
    <property type="match status" value="1"/>
</dbReference>
<accession>A0A3E0K7F2</accession>
<evidence type="ECO:0000256" key="3">
    <source>
        <dbReference type="ARBA" id="ARBA00022741"/>
    </source>
</evidence>
<dbReference type="GO" id="GO:0005988">
    <property type="term" value="P:lactose metabolic process"/>
    <property type="evidence" value="ECO:0007669"/>
    <property type="project" value="UniProtKB-KW"/>
</dbReference>
<sequence>MPHSGTRLLFPRGSGALSKKYHEPWRNSITNFQIIPFLQDKVWIVVIYTVTLNTAIDRVIYIDGILSRKKNNKVKRTFYDIGGKATHVSVVLSRLRIPNIATGFVGEKNKEKLMQLLEEKGVACDFIAQADCPTRETLVILDDSGEGSFMITEKGFSVHGDTLEKLKRKLSEMVTEDDFAVFAGSLPPGLDGDQYRELLQAAAEKGGKLILDATGAQLRSAIRLKPYAIKPNEDEFQELVGKRLNAPDEYASEIKKLLQAGIEYVIVTLGKKGSLVGHGDEVYRVLPPKVKEVNDTGCGDVFVGGFVAGLHRRFPLEKMIRFATALSASKAEQPESSAFSPERAEQLEGEVVIQRLPA</sequence>
<dbReference type="Proteomes" id="UP000257014">
    <property type="component" value="Unassembled WGS sequence"/>
</dbReference>
<gene>
    <name evidence="8" type="ORF">C6P37_04665</name>
</gene>
<evidence type="ECO:0000259" key="7">
    <source>
        <dbReference type="Pfam" id="PF00294"/>
    </source>
</evidence>